<keyword evidence="3 4" id="KW-0862">Zinc</keyword>
<keyword evidence="1 4" id="KW-0479">Metal-binding</keyword>
<keyword evidence="2 4" id="KW-0863">Zinc-finger</keyword>
<evidence type="ECO:0000256" key="1">
    <source>
        <dbReference type="ARBA" id="ARBA00022723"/>
    </source>
</evidence>
<evidence type="ECO:0000256" key="3">
    <source>
        <dbReference type="ARBA" id="ARBA00022833"/>
    </source>
</evidence>
<feature type="zinc finger region" description="C3H1-type" evidence="4">
    <location>
        <begin position="1"/>
        <end position="29"/>
    </location>
</feature>
<dbReference type="InterPro" id="IPR036855">
    <property type="entry name" value="Znf_CCCH_sf"/>
</dbReference>
<evidence type="ECO:0000256" key="2">
    <source>
        <dbReference type="ARBA" id="ARBA00022771"/>
    </source>
</evidence>
<evidence type="ECO:0000313" key="6">
    <source>
        <dbReference type="EMBL" id="GAU44791.1"/>
    </source>
</evidence>
<protein>
    <recommendedName>
        <fullName evidence="5">C3H1-type domain-containing protein</fullName>
    </recommendedName>
</protein>
<sequence>MIQSKVCRYFQTARGCRLGEDCTYAHGDATPDIYNVDYRSAHCNFNRAQCPHGMMEIVILLKL</sequence>
<dbReference type="EMBL" id="DF974072">
    <property type="protein sequence ID" value="GAU44791.1"/>
    <property type="molecule type" value="Genomic_DNA"/>
</dbReference>
<evidence type="ECO:0000256" key="4">
    <source>
        <dbReference type="PROSITE-ProRule" id="PRU00723"/>
    </source>
</evidence>
<dbReference type="OrthoDB" id="411372at2759"/>
<keyword evidence="7" id="KW-1185">Reference proteome</keyword>
<dbReference type="InterPro" id="IPR000571">
    <property type="entry name" value="Znf_CCCH"/>
</dbReference>
<feature type="domain" description="C3H1-type" evidence="5">
    <location>
        <begin position="1"/>
        <end position="29"/>
    </location>
</feature>
<evidence type="ECO:0000259" key="5">
    <source>
        <dbReference type="PROSITE" id="PS50103"/>
    </source>
</evidence>
<dbReference type="PROSITE" id="PS50103">
    <property type="entry name" value="ZF_C3H1"/>
    <property type="match status" value="1"/>
</dbReference>
<evidence type="ECO:0000313" key="7">
    <source>
        <dbReference type="Proteomes" id="UP000242715"/>
    </source>
</evidence>
<dbReference type="GO" id="GO:0008270">
    <property type="term" value="F:zinc ion binding"/>
    <property type="evidence" value="ECO:0007669"/>
    <property type="project" value="UniProtKB-KW"/>
</dbReference>
<organism evidence="6 7">
    <name type="scientific">Trifolium subterraneum</name>
    <name type="common">Subterranean clover</name>
    <dbReference type="NCBI Taxonomy" id="3900"/>
    <lineage>
        <taxon>Eukaryota</taxon>
        <taxon>Viridiplantae</taxon>
        <taxon>Streptophyta</taxon>
        <taxon>Embryophyta</taxon>
        <taxon>Tracheophyta</taxon>
        <taxon>Spermatophyta</taxon>
        <taxon>Magnoliopsida</taxon>
        <taxon>eudicotyledons</taxon>
        <taxon>Gunneridae</taxon>
        <taxon>Pentapetalae</taxon>
        <taxon>rosids</taxon>
        <taxon>fabids</taxon>
        <taxon>Fabales</taxon>
        <taxon>Fabaceae</taxon>
        <taxon>Papilionoideae</taxon>
        <taxon>50 kb inversion clade</taxon>
        <taxon>NPAAA clade</taxon>
        <taxon>Hologalegina</taxon>
        <taxon>IRL clade</taxon>
        <taxon>Trifolieae</taxon>
        <taxon>Trifolium</taxon>
    </lineage>
</organism>
<dbReference type="Proteomes" id="UP000242715">
    <property type="component" value="Unassembled WGS sequence"/>
</dbReference>
<dbReference type="Pfam" id="PF00642">
    <property type="entry name" value="zf-CCCH"/>
    <property type="match status" value="1"/>
</dbReference>
<proteinExistence type="predicted"/>
<name>A0A2Z6NLE0_TRISU</name>
<dbReference type="Gene3D" id="3.30.1370.210">
    <property type="match status" value="1"/>
</dbReference>
<dbReference type="AlphaFoldDB" id="A0A2Z6NLE0"/>
<dbReference type="SUPFAM" id="SSF90229">
    <property type="entry name" value="CCCH zinc finger"/>
    <property type="match status" value="1"/>
</dbReference>
<reference evidence="7" key="1">
    <citation type="journal article" date="2017" name="Front. Plant Sci.">
        <title>Climate Clever Clovers: New Paradigm to Reduce the Environmental Footprint of Ruminants by Breeding Low Methanogenic Forages Utilizing Haplotype Variation.</title>
        <authorList>
            <person name="Kaur P."/>
            <person name="Appels R."/>
            <person name="Bayer P.E."/>
            <person name="Keeble-Gagnere G."/>
            <person name="Wang J."/>
            <person name="Hirakawa H."/>
            <person name="Shirasawa K."/>
            <person name="Vercoe P."/>
            <person name="Stefanova K."/>
            <person name="Durmic Z."/>
            <person name="Nichols P."/>
            <person name="Revell C."/>
            <person name="Isobe S.N."/>
            <person name="Edwards D."/>
            <person name="Erskine W."/>
        </authorList>
    </citation>
    <scope>NUCLEOTIDE SEQUENCE [LARGE SCALE GENOMIC DNA]</scope>
    <source>
        <strain evidence="7">cv. Daliak</strain>
    </source>
</reference>
<accession>A0A2Z6NLE0</accession>
<gene>
    <name evidence="6" type="ORF">TSUD_382890</name>
</gene>